<protein>
    <submittedName>
        <fullName evidence="1">Uncharacterized protein</fullName>
    </submittedName>
</protein>
<sequence>MENRCMKFYHPEKKNGTLNRICHEDVCRCAEENCSYQRKQGTEENRKTV</sequence>
<proteinExistence type="predicted"/>
<organism evidence="1">
    <name type="scientific">Anguilla anguilla</name>
    <name type="common">European freshwater eel</name>
    <name type="synonym">Muraena anguilla</name>
    <dbReference type="NCBI Taxonomy" id="7936"/>
    <lineage>
        <taxon>Eukaryota</taxon>
        <taxon>Metazoa</taxon>
        <taxon>Chordata</taxon>
        <taxon>Craniata</taxon>
        <taxon>Vertebrata</taxon>
        <taxon>Euteleostomi</taxon>
        <taxon>Actinopterygii</taxon>
        <taxon>Neopterygii</taxon>
        <taxon>Teleostei</taxon>
        <taxon>Anguilliformes</taxon>
        <taxon>Anguillidae</taxon>
        <taxon>Anguilla</taxon>
    </lineage>
</organism>
<dbReference type="AlphaFoldDB" id="A0A0E9PF99"/>
<evidence type="ECO:0000313" key="1">
    <source>
        <dbReference type="EMBL" id="JAH02533.1"/>
    </source>
</evidence>
<reference evidence="1" key="2">
    <citation type="journal article" date="2015" name="Fish Shellfish Immunol.">
        <title>Early steps in the European eel (Anguilla anguilla)-Vibrio vulnificus interaction in the gills: Role of the RtxA13 toxin.</title>
        <authorList>
            <person name="Callol A."/>
            <person name="Pajuelo D."/>
            <person name="Ebbesson L."/>
            <person name="Teles M."/>
            <person name="MacKenzie S."/>
            <person name="Amaro C."/>
        </authorList>
    </citation>
    <scope>NUCLEOTIDE SEQUENCE</scope>
</reference>
<dbReference type="EMBL" id="GBXM01106044">
    <property type="protein sequence ID" value="JAH02533.1"/>
    <property type="molecule type" value="Transcribed_RNA"/>
</dbReference>
<dbReference type="InterPro" id="IPR036595">
    <property type="entry name" value="A-macroglobulin_rcpt-bd_sf"/>
</dbReference>
<dbReference type="GO" id="GO:0005576">
    <property type="term" value="C:extracellular region"/>
    <property type="evidence" value="ECO:0007669"/>
    <property type="project" value="InterPro"/>
</dbReference>
<name>A0A0E9PF99_ANGAN</name>
<dbReference type="Gene3D" id="2.60.40.690">
    <property type="entry name" value="Alpha-macroglobulin, receptor-binding domain"/>
    <property type="match status" value="1"/>
</dbReference>
<reference evidence="1" key="1">
    <citation type="submission" date="2014-11" db="EMBL/GenBank/DDBJ databases">
        <authorList>
            <person name="Amaro Gonzalez C."/>
        </authorList>
    </citation>
    <scope>NUCLEOTIDE SEQUENCE</scope>
</reference>
<accession>A0A0E9PF99</accession>